<evidence type="ECO:0000313" key="3">
    <source>
        <dbReference type="Proteomes" id="UP000059113"/>
    </source>
</evidence>
<dbReference type="GO" id="GO:0016746">
    <property type="term" value="F:acyltransferase activity"/>
    <property type="evidence" value="ECO:0007669"/>
    <property type="project" value="InterPro"/>
</dbReference>
<reference evidence="3" key="2">
    <citation type="submission" date="2015-04" db="EMBL/GenBank/DDBJ databases">
        <title>The complete genome sequence of Erythrobacter sp. s21-N3.</title>
        <authorList>
            <person name="Zhuang L."/>
            <person name="Liu Y."/>
            <person name="Shao Z."/>
        </authorList>
    </citation>
    <scope>NUCLEOTIDE SEQUENCE [LARGE SCALE GENOMIC DNA]</scope>
    <source>
        <strain evidence="3">s21-N3</strain>
    </source>
</reference>
<dbReference type="AlphaFoldDB" id="A0A0H4VDS4"/>
<dbReference type="PATRIC" id="fig|1648404.4.peg.2823"/>
<dbReference type="Pfam" id="PF22691">
    <property type="entry name" value="Thiolase_C_1"/>
    <property type="match status" value="1"/>
</dbReference>
<evidence type="ECO:0000259" key="1">
    <source>
        <dbReference type="Pfam" id="PF22691"/>
    </source>
</evidence>
<name>A0A0H4VDS4_9SPHN</name>
<dbReference type="KEGG" id="ery:CP97_13575"/>
<accession>A0A0H4VDS4</accession>
<dbReference type="Proteomes" id="UP000059113">
    <property type="component" value="Chromosome"/>
</dbReference>
<dbReference type="PANTHER" id="PTHR42870">
    <property type="entry name" value="ACETYL-COA C-ACETYLTRANSFERASE"/>
    <property type="match status" value="1"/>
</dbReference>
<organism evidence="2 3">
    <name type="scientific">Aurantiacibacter atlanticus</name>
    <dbReference type="NCBI Taxonomy" id="1648404"/>
    <lineage>
        <taxon>Bacteria</taxon>
        <taxon>Pseudomonadati</taxon>
        <taxon>Pseudomonadota</taxon>
        <taxon>Alphaproteobacteria</taxon>
        <taxon>Sphingomonadales</taxon>
        <taxon>Erythrobacteraceae</taxon>
        <taxon>Aurantiacibacter</taxon>
    </lineage>
</organism>
<dbReference type="Gene3D" id="3.40.47.10">
    <property type="match status" value="1"/>
</dbReference>
<dbReference type="CDD" id="cd00829">
    <property type="entry name" value="SCP-x_thiolase"/>
    <property type="match status" value="1"/>
</dbReference>
<dbReference type="InterPro" id="IPR055140">
    <property type="entry name" value="Thiolase_C_2"/>
</dbReference>
<protein>
    <submittedName>
        <fullName evidence="2">Putative thiolase/acyl transferase</fullName>
    </submittedName>
</protein>
<dbReference type="PANTHER" id="PTHR42870:SF1">
    <property type="entry name" value="NON-SPECIFIC LIPID-TRANSFER PROTEIN-LIKE 2"/>
    <property type="match status" value="1"/>
</dbReference>
<keyword evidence="3" id="KW-1185">Reference proteome</keyword>
<reference evidence="2 3" key="1">
    <citation type="journal article" date="2015" name="Int. J. Syst. Evol. Microbiol.">
        <title>Erythrobacter atlanticus sp. nov., a bacterium from ocean sediment able to degrade polycyclic aromatic hydrocarbons.</title>
        <authorList>
            <person name="Zhuang L."/>
            <person name="Liu Y."/>
            <person name="Wang L."/>
            <person name="Wang W."/>
            <person name="Shao Z."/>
        </authorList>
    </citation>
    <scope>NUCLEOTIDE SEQUENCE [LARGE SCALE GENOMIC DNA]</scope>
    <source>
        <strain evidence="3">s21-N3</strain>
    </source>
</reference>
<evidence type="ECO:0000313" key="2">
    <source>
        <dbReference type="EMBL" id="AKQ42837.1"/>
    </source>
</evidence>
<feature type="domain" description="Thiolase C-terminal" evidence="1">
    <location>
        <begin position="262"/>
        <end position="384"/>
    </location>
</feature>
<proteinExistence type="predicted"/>
<gene>
    <name evidence="2" type="ORF">CP97_13575</name>
</gene>
<sequence length="389" mass="40653">MTIRGPLAAVAGLGFSQLSRKPGPRPRQLACDAVSNAVADAGLKLDDVDGLLLNRSPIEPAETLPLTVQEDLGLRDLGLLASIEGEGSSVIQMLQIATLAVQGGLAKRVACVFADAPISHNVNAGKTFAIPLPLTGIPGWEEQIGLFGATSAFGFVASRYTALFGATEEDFGEWALAERAWATGNDRAFLRQPLTMEEYLASRFVARPIRVMDCAYPVNGAVAFLVVCDDDMVDSKRVFIHGIGQGHSGCPAFGDLEPEFDNGAELAGKTAYAMAGVGPAEVSSAQFYAPFTCTGIVSLENYGFCDRGEGAAFTAEGRTAPGGSLPVNTGGGMLSGYYLQGATPLAEAIIQARGEGGDRQVRNDIVLATGLGGRQQHHAAAILSPHRSL</sequence>
<dbReference type="SUPFAM" id="SSF53901">
    <property type="entry name" value="Thiolase-like"/>
    <property type="match status" value="2"/>
</dbReference>
<dbReference type="InterPro" id="IPR016039">
    <property type="entry name" value="Thiolase-like"/>
</dbReference>
<dbReference type="EMBL" id="CP011310">
    <property type="protein sequence ID" value="AKQ42837.1"/>
    <property type="molecule type" value="Genomic_DNA"/>
</dbReference>
<dbReference type="STRING" id="1648404.CP97_13575"/>
<keyword evidence="2" id="KW-0808">Transferase</keyword>